<name>A0AAV4NGT6_CAEEX</name>
<dbReference type="EMBL" id="BPLR01003339">
    <property type="protein sequence ID" value="GIX83535.1"/>
    <property type="molecule type" value="Genomic_DNA"/>
</dbReference>
<evidence type="ECO:0008006" key="4">
    <source>
        <dbReference type="Google" id="ProtNLM"/>
    </source>
</evidence>
<dbReference type="Proteomes" id="UP001054945">
    <property type="component" value="Unassembled WGS sequence"/>
</dbReference>
<evidence type="ECO:0000313" key="3">
    <source>
        <dbReference type="Proteomes" id="UP001054945"/>
    </source>
</evidence>
<protein>
    <recommendedName>
        <fullName evidence="4">Secreted protein</fullName>
    </recommendedName>
</protein>
<proteinExistence type="predicted"/>
<keyword evidence="3" id="KW-1185">Reference proteome</keyword>
<feature type="signal peptide" evidence="1">
    <location>
        <begin position="1"/>
        <end position="35"/>
    </location>
</feature>
<feature type="chain" id="PRO_5043427866" description="Secreted protein" evidence="1">
    <location>
        <begin position="36"/>
        <end position="114"/>
    </location>
</feature>
<evidence type="ECO:0000256" key="1">
    <source>
        <dbReference type="SAM" id="SignalP"/>
    </source>
</evidence>
<dbReference type="AlphaFoldDB" id="A0AAV4NGT6"/>
<sequence length="114" mass="12803">MMRMFLMMINMCMSMVMMTMMMMTMVMMLMMVALAWCPCSKSMMISYIVDLPVNALVVSKTVASPGHDRGHLHVHVYVEIHGGPLCHTQTCKVEDDGDGAVNWKFSKSGSTLFI</sequence>
<organism evidence="2 3">
    <name type="scientific">Caerostris extrusa</name>
    <name type="common">Bark spider</name>
    <name type="synonym">Caerostris bankana</name>
    <dbReference type="NCBI Taxonomy" id="172846"/>
    <lineage>
        <taxon>Eukaryota</taxon>
        <taxon>Metazoa</taxon>
        <taxon>Ecdysozoa</taxon>
        <taxon>Arthropoda</taxon>
        <taxon>Chelicerata</taxon>
        <taxon>Arachnida</taxon>
        <taxon>Araneae</taxon>
        <taxon>Araneomorphae</taxon>
        <taxon>Entelegynae</taxon>
        <taxon>Araneoidea</taxon>
        <taxon>Araneidae</taxon>
        <taxon>Caerostris</taxon>
    </lineage>
</organism>
<evidence type="ECO:0000313" key="2">
    <source>
        <dbReference type="EMBL" id="GIX83535.1"/>
    </source>
</evidence>
<keyword evidence="1" id="KW-0732">Signal</keyword>
<reference evidence="2 3" key="1">
    <citation type="submission" date="2021-06" db="EMBL/GenBank/DDBJ databases">
        <title>Caerostris extrusa draft genome.</title>
        <authorList>
            <person name="Kono N."/>
            <person name="Arakawa K."/>
        </authorList>
    </citation>
    <scope>NUCLEOTIDE SEQUENCE [LARGE SCALE GENOMIC DNA]</scope>
</reference>
<accession>A0AAV4NGT6</accession>
<comment type="caution">
    <text evidence="2">The sequence shown here is derived from an EMBL/GenBank/DDBJ whole genome shotgun (WGS) entry which is preliminary data.</text>
</comment>
<gene>
    <name evidence="2" type="ORF">CEXT_245931</name>
</gene>